<reference evidence="2 3" key="1">
    <citation type="journal article" date="2012" name="Eukaryot. Cell">
        <title>Draft genome sequence of CBS 2479, the standard type strain of Trichosporon asahii.</title>
        <authorList>
            <person name="Yang R.Y."/>
            <person name="Li H.T."/>
            <person name="Zhu H."/>
            <person name="Zhou G.P."/>
            <person name="Wang M."/>
            <person name="Wang L."/>
        </authorList>
    </citation>
    <scope>NUCLEOTIDE SEQUENCE [LARGE SCALE GENOMIC DNA]</scope>
    <source>
        <strain evidence="3">ATCC 90039 / CBS 2479 / JCM 2466 / KCTC 7840 / NCYC 2677 / UAMH 7654</strain>
    </source>
</reference>
<comment type="caution">
    <text evidence="2">The sequence shown here is derived from an EMBL/GenBank/DDBJ whole genome shotgun (WGS) entry which is preliminary data.</text>
</comment>
<feature type="region of interest" description="Disordered" evidence="1">
    <location>
        <begin position="207"/>
        <end position="227"/>
    </location>
</feature>
<sequence>MSSDENRHSGTATPPLPTFAIGAVAVDIEPLTRDVESVSLDDWISEQTEDEGPMNRCSNPGAASSELFERTFAARAGDQTFQSQNGTHLENRARVMSYTYPGRGARQTRTPDKTQAGSLAEGMWKNSPVEAAPTTAATYQKTESEYAFWSVSGSSRQVDEAVVQNFLGAAYVLLAAQAQASRNNQTAPATPPSLPAKTDHHLVRGEPEAKRPRLVSSGRPEQSSADARRRAMTLIYLQADPQTNEVREVRPPPRPEPEVISLLDDSDDDEVKMEDIKPRMPACDGADSALRLGQQVCLRIVQLRFTGDFRTLVSGEEMSWREVARELELEEGAARDVRKFDEWLTRRLMETGLGWRAVLRGIGFRHMKLEE</sequence>
<organism evidence="2 3">
    <name type="scientific">Trichosporon asahii var. asahii (strain ATCC 90039 / CBS 2479 / JCM 2466 / KCTC 7840 / NBRC 103889/ NCYC 2677 / UAMH 7654)</name>
    <name type="common">Yeast</name>
    <dbReference type="NCBI Taxonomy" id="1186058"/>
    <lineage>
        <taxon>Eukaryota</taxon>
        <taxon>Fungi</taxon>
        <taxon>Dikarya</taxon>
        <taxon>Basidiomycota</taxon>
        <taxon>Agaricomycotina</taxon>
        <taxon>Tremellomycetes</taxon>
        <taxon>Trichosporonales</taxon>
        <taxon>Trichosporonaceae</taxon>
        <taxon>Trichosporon</taxon>
    </lineage>
</organism>
<proteinExistence type="predicted"/>
<dbReference type="Proteomes" id="UP000002748">
    <property type="component" value="Unassembled WGS sequence"/>
</dbReference>
<accession>J5SR18</accession>
<dbReference type="HOGENOM" id="CLU_746364_0_0_1"/>
<dbReference type="VEuPathDB" id="FungiDB:A1Q1_04299"/>
<gene>
    <name evidence="2" type="ORF">A1Q1_04299</name>
</gene>
<dbReference type="RefSeq" id="XP_014178151.1">
    <property type="nucleotide sequence ID" value="XM_014322676.1"/>
</dbReference>
<dbReference type="AlphaFoldDB" id="J5SR18"/>
<dbReference type="KEGG" id="tasa:A1Q1_04299"/>
<evidence type="ECO:0000313" key="3">
    <source>
        <dbReference type="Proteomes" id="UP000002748"/>
    </source>
</evidence>
<protein>
    <submittedName>
        <fullName evidence="2">Uncharacterized protein</fullName>
    </submittedName>
</protein>
<name>J5SR18_TRIAS</name>
<dbReference type="EMBL" id="ALBS01000266">
    <property type="protein sequence ID" value="EJT47056.1"/>
    <property type="molecule type" value="Genomic_DNA"/>
</dbReference>
<evidence type="ECO:0000256" key="1">
    <source>
        <dbReference type="SAM" id="MobiDB-lite"/>
    </source>
</evidence>
<evidence type="ECO:0000313" key="2">
    <source>
        <dbReference type="EMBL" id="EJT47056.1"/>
    </source>
</evidence>
<dbReference type="GeneID" id="25987812"/>